<organism evidence="1 2">
    <name type="scientific">Myriangium duriaei CBS 260.36</name>
    <dbReference type="NCBI Taxonomy" id="1168546"/>
    <lineage>
        <taxon>Eukaryota</taxon>
        <taxon>Fungi</taxon>
        <taxon>Dikarya</taxon>
        <taxon>Ascomycota</taxon>
        <taxon>Pezizomycotina</taxon>
        <taxon>Dothideomycetes</taxon>
        <taxon>Dothideomycetidae</taxon>
        <taxon>Myriangiales</taxon>
        <taxon>Myriangiaceae</taxon>
        <taxon>Myriangium</taxon>
    </lineage>
</organism>
<protein>
    <submittedName>
        <fullName evidence="1">Uncharacterized protein</fullName>
    </submittedName>
</protein>
<dbReference type="EMBL" id="ML996083">
    <property type="protein sequence ID" value="KAF2154512.1"/>
    <property type="molecule type" value="Genomic_DNA"/>
</dbReference>
<proteinExistence type="predicted"/>
<sequence length="566" mass="63946">MSHPQIGTLYDETSPRHLDHYIHTVLRIRLTDQEKSVLPLVPQLPPKDARLADCRDVMSALLSIQGTTRRANIVIAARAAVNQSLPISWARGGILLWAPLLSALSQVPDQELMWFAQQARSLTMNGDSGDVIGHTIRTLAKVPVNERQEFVNTVVRLQGATTELHWEDRPVFVLGEMGHRERTTFVEQLLRLLPLDDMDFAEGFLAFAEYEYDRATFVTFVEEARRSIFGNDTGVSSMMEVGLLLEVNPEDRAESLVAFARLIELPWDERLDALEQVIDSPVGSRKEFAESIVADFADQDPDNEQPQTMAEAYRQRTDNVMGGRRRRAIDICATSLFATFPDEEIDKLDHNRVLDDVEAYLNDRAYNGTAAEREVFQRKRDDATELENAQRVINGLHGGENLGINLRANPRFHYGGRDIGLGTLTALVWETINNYQSPSTDPVKSEQDKMSMRYSVFRALSQCIEGRHCVCDIGFTARLMGVLQGYVPFIRLDRQVTPQGIVAAYSQAFDISLNGREPEYSELASFYTRTLQEAQAIYPPGSDGYATMEQHLREHFRITYGITYHG</sequence>
<evidence type="ECO:0000313" key="1">
    <source>
        <dbReference type="EMBL" id="KAF2154512.1"/>
    </source>
</evidence>
<gene>
    <name evidence="1" type="ORF">K461DRAFT_291444</name>
</gene>
<name>A0A9P4MIP6_9PEZI</name>
<keyword evidence="2" id="KW-1185">Reference proteome</keyword>
<dbReference type="Proteomes" id="UP000799439">
    <property type="component" value="Unassembled WGS sequence"/>
</dbReference>
<reference evidence="1" key="1">
    <citation type="journal article" date="2020" name="Stud. Mycol.">
        <title>101 Dothideomycetes genomes: a test case for predicting lifestyles and emergence of pathogens.</title>
        <authorList>
            <person name="Haridas S."/>
            <person name="Albert R."/>
            <person name="Binder M."/>
            <person name="Bloem J."/>
            <person name="Labutti K."/>
            <person name="Salamov A."/>
            <person name="Andreopoulos B."/>
            <person name="Baker S."/>
            <person name="Barry K."/>
            <person name="Bills G."/>
            <person name="Bluhm B."/>
            <person name="Cannon C."/>
            <person name="Castanera R."/>
            <person name="Culley D."/>
            <person name="Daum C."/>
            <person name="Ezra D."/>
            <person name="Gonzalez J."/>
            <person name="Henrissat B."/>
            <person name="Kuo A."/>
            <person name="Liang C."/>
            <person name="Lipzen A."/>
            <person name="Lutzoni F."/>
            <person name="Magnuson J."/>
            <person name="Mondo S."/>
            <person name="Nolan M."/>
            <person name="Ohm R."/>
            <person name="Pangilinan J."/>
            <person name="Park H.-J."/>
            <person name="Ramirez L."/>
            <person name="Alfaro M."/>
            <person name="Sun H."/>
            <person name="Tritt A."/>
            <person name="Yoshinaga Y."/>
            <person name="Zwiers L.-H."/>
            <person name="Turgeon B."/>
            <person name="Goodwin S."/>
            <person name="Spatafora J."/>
            <person name="Crous P."/>
            <person name="Grigoriev I."/>
        </authorList>
    </citation>
    <scope>NUCLEOTIDE SEQUENCE</scope>
    <source>
        <strain evidence="1">CBS 260.36</strain>
    </source>
</reference>
<accession>A0A9P4MIP6</accession>
<comment type="caution">
    <text evidence="1">The sequence shown here is derived from an EMBL/GenBank/DDBJ whole genome shotgun (WGS) entry which is preliminary data.</text>
</comment>
<evidence type="ECO:0000313" key="2">
    <source>
        <dbReference type="Proteomes" id="UP000799439"/>
    </source>
</evidence>
<dbReference type="AlphaFoldDB" id="A0A9P4MIP6"/>